<feature type="compositionally biased region" description="Basic and acidic residues" evidence="6">
    <location>
        <begin position="724"/>
        <end position="736"/>
    </location>
</feature>
<evidence type="ECO:0000256" key="2">
    <source>
        <dbReference type="ARBA" id="ARBA00022692"/>
    </source>
</evidence>
<feature type="region of interest" description="Disordered" evidence="6">
    <location>
        <begin position="387"/>
        <end position="411"/>
    </location>
</feature>
<feature type="compositionally biased region" description="Polar residues" evidence="6">
    <location>
        <begin position="442"/>
        <end position="462"/>
    </location>
</feature>
<keyword evidence="2 7" id="KW-0812">Transmembrane</keyword>
<comment type="subcellular location">
    <subcellularLocation>
        <location evidence="1">Membrane</location>
        <topology evidence="1">Multi-pass membrane protein</topology>
    </subcellularLocation>
</comment>
<proteinExistence type="inferred from homology"/>
<dbReference type="InterPro" id="IPR014844">
    <property type="entry name" value="PalH"/>
</dbReference>
<keyword evidence="4 7" id="KW-0472">Membrane</keyword>
<feature type="compositionally biased region" description="Low complexity" evidence="6">
    <location>
        <begin position="708"/>
        <end position="722"/>
    </location>
</feature>
<comment type="caution">
    <text evidence="8">The sequence shown here is derived from an EMBL/GenBank/DDBJ whole genome shotgun (WGS) entry which is preliminary data.</text>
</comment>
<evidence type="ECO:0000256" key="3">
    <source>
        <dbReference type="ARBA" id="ARBA00022989"/>
    </source>
</evidence>
<reference evidence="8" key="1">
    <citation type="submission" date="2023-06" db="EMBL/GenBank/DDBJ databases">
        <title>Black Yeasts Isolated from many extreme environments.</title>
        <authorList>
            <person name="Coleine C."/>
            <person name="Stajich J.E."/>
            <person name="Selbmann L."/>
        </authorList>
    </citation>
    <scope>NUCLEOTIDE SEQUENCE</scope>
    <source>
        <strain evidence="8">CCFEE 5200</strain>
    </source>
</reference>
<evidence type="ECO:0000256" key="5">
    <source>
        <dbReference type="ARBA" id="ARBA00038109"/>
    </source>
</evidence>
<comment type="similarity">
    <text evidence="5">Belongs to the palH/RIM21 family.</text>
</comment>
<organism evidence="8 9">
    <name type="scientific">Friedmanniomyces endolithicus</name>
    <dbReference type="NCBI Taxonomy" id="329885"/>
    <lineage>
        <taxon>Eukaryota</taxon>
        <taxon>Fungi</taxon>
        <taxon>Dikarya</taxon>
        <taxon>Ascomycota</taxon>
        <taxon>Pezizomycotina</taxon>
        <taxon>Dothideomycetes</taxon>
        <taxon>Dothideomycetidae</taxon>
        <taxon>Mycosphaerellales</taxon>
        <taxon>Teratosphaeriaceae</taxon>
        <taxon>Friedmanniomyces</taxon>
    </lineage>
</organism>
<dbReference type="Proteomes" id="UP001175353">
    <property type="component" value="Unassembled WGS sequence"/>
</dbReference>
<feature type="compositionally biased region" description="Polar residues" evidence="6">
    <location>
        <begin position="673"/>
        <end position="692"/>
    </location>
</feature>
<dbReference type="GO" id="GO:0071467">
    <property type="term" value="P:cellular response to pH"/>
    <property type="evidence" value="ECO:0007669"/>
    <property type="project" value="TreeGrafter"/>
</dbReference>
<name>A0AAN6H7G6_9PEZI</name>
<feature type="compositionally biased region" description="Basic and acidic residues" evidence="6">
    <location>
        <begin position="472"/>
        <end position="481"/>
    </location>
</feature>
<evidence type="ECO:0000313" key="8">
    <source>
        <dbReference type="EMBL" id="KAK0955453.1"/>
    </source>
</evidence>
<protein>
    <submittedName>
        <fullName evidence="8">PH-response regulator protein palH/rim21</fullName>
    </submittedName>
</protein>
<evidence type="ECO:0000256" key="7">
    <source>
        <dbReference type="SAM" id="Phobius"/>
    </source>
</evidence>
<evidence type="ECO:0000256" key="4">
    <source>
        <dbReference type="ARBA" id="ARBA00023136"/>
    </source>
</evidence>
<dbReference type="AlphaFoldDB" id="A0AAN6H7G6"/>
<dbReference type="PANTHER" id="PTHR35779">
    <property type="entry name" value="PH-RESPONSE REGULATOR PROTEIN PALH/RIM21"/>
    <property type="match status" value="1"/>
</dbReference>
<feature type="transmembrane region" description="Helical" evidence="7">
    <location>
        <begin position="265"/>
        <end position="284"/>
    </location>
</feature>
<dbReference type="Pfam" id="PF08733">
    <property type="entry name" value="PalH"/>
    <property type="match status" value="1"/>
</dbReference>
<dbReference type="EMBL" id="JAUJLE010000469">
    <property type="protein sequence ID" value="KAK0955453.1"/>
    <property type="molecule type" value="Genomic_DNA"/>
</dbReference>
<feature type="transmembrane region" description="Helical" evidence="7">
    <location>
        <begin position="86"/>
        <end position="104"/>
    </location>
</feature>
<keyword evidence="9" id="KW-1185">Reference proteome</keyword>
<evidence type="ECO:0000313" key="9">
    <source>
        <dbReference type="Proteomes" id="UP001175353"/>
    </source>
</evidence>
<feature type="region of interest" description="Disordered" evidence="6">
    <location>
        <begin position="440"/>
        <end position="496"/>
    </location>
</feature>
<dbReference type="PANTHER" id="PTHR35779:SF1">
    <property type="entry name" value="PH-RESPONSE REGULATOR PROTEIN PALH_RIM21"/>
    <property type="match status" value="1"/>
</dbReference>
<feature type="region of interest" description="Disordered" evidence="6">
    <location>
        <begin position="542"/>
        <end position="577"/>
    </location>
</feature>
<feature type="region of interest" description="Disordered" evidence="6">
    <location>
        <begin position="705"/>
        <end position="780"/>
    </location>
</feature>
<gene>
    <name evidence="8" type="primary">RIM21_3</name>
    <name evidence="8" type="ORF">LTR91_022852</name>
</gene>
<sequence>MSHDAAALSARQLWFLRSSSTAPTLASHCTPFTLPSHGVLSLANTVITLTKDVVFQPECTGSSNQGVSAIDKVRDPFYASTTPQTYVIAATTVIAWVLVVMLVITPRTSLLGQLGGAPSFGNGRGMIGGATGGGGSLIGVGSRPWLQKVAALTVAISMTIVTADTFKVATVQYADGYMDASILREEVLGSLEIRITRVISDVFLWLAQVQTLIRLFPRHKEKVLIKWIGFGLILFDSTFSCLNSFVVNNRSRPGHFVDAIPALSYLFELALGLLYAAWVLYYSVTKRRYAFYHSKMRSICVIALLSLIAVLTPVVFFVTDVSNQDVAGWGDYFRWVGAAAASVVVWEWVERIEALERDEKKDGILGREIFDGDEMLDVTPNDEAVWNQSRRRRSRLSRGDDSDGGRGGAYAGVLQHGFSSMAQHFRRGHRITQEHYPLGRAHSSTTTGQAPDPTSASNSNGRVTFGHLPKPGSERTSRIPDIDQLTPPPPVASPISRVDTASAASTVYVVRYDTAADLPQPVRRRAPRDVDGNTAEALAVATAQRHPGDPRETEIDNAPDADAHADRHRGQTRWQAVSNPFKRKRALPPVEVQQARRAAADASSISRASTPAHNVSRWNLTGQLGVLAAETGERLRDRGASARQDVDVPVTIIPAQPRGSGRTWSPELHHQQQRATTQPSSSAAPESSHTASATAGNMVALGSDDAHASSTVVSTPSHSSYPPRADDISPVSDRHSTRPTIIPAPRRSPLRISMPARSSSGDALGPGDFGRGAARDGGNGDGVGGLCLARWDDRERSGFAKPEHHQFGNTK</sequence>
<accession>A0AAN6H7G6</accession>
<feature type="transmembrane region" description="Helical" evidence="7">
    <location>
        <begin position="224"/>
        <end position="245"/>
    </location>
</feature>
<evidence type="ECO:0000256" key="6">
    <source>
        <dbReference type="SAM" id="MobiDB-lite"/>
    </source>
</evidence>
<evidence type="ECO:0000256" key="1">
    <source>
        <dbReference type="ARBA" id="ARBA00004141"/>
    </source>
</evidence>
<feature type="compositionally biased region" description="Gly residues" evidence="6">
    <location>
        <begin position="767"/>
        <end position="780"/>
    </location>
</feature>
<feature type="region of interest" description="Disordered" evidence="6">
    <location>
        <begin position="654"/>
        <end position="692"/>
    </location>
</feature>
<feature type="transmembrane region" description="Helical" evidence="7">
    <location>
        <begin position="296"/>
        <end position="317"/>
    </location>
</feature>
<dbReference type="GO" id="GO:0005886">
    <property type="term" value="C:plasma membrane"/>
    <property type="evidence" value="ECO:0007669"/>
    <property type="project" value="TreeGrafter"/>
</dbReference>
<keyword evidence="3 7" id="KW-1133">Transmembrane helix</keyword>